<evidence type="ECO:0000313" key="2">
    <source>
        <dbReference type="Proteomes" id="UP001153069"/>
    </source>
</evidence>
<dbReference type="AlphaFoldDB" id="A0A9N8HQB7"/>
<dbReference type="Proteomes" id="UP001153069">
    <property type="component" value="Unassembled WGS sequence"/>
</dbReference>
<dbReference type="EMBL" id="CAICTM010001268">
    <property type="protein sequence ID" value="CAB9522131.1"/>
    <property type="molecule type" value="Genomic_DNA"/>
</dbReference>
<reference evidence="1" key="1">
    <citation type="submission" date="2020-06" db="EMBL/GenBank/DDBJ databases">
        <authorList>
            <consortium name="Plant Systems Biology data submission"/>
        </authorList>
    </citation>
    <scope>NUCLEOTIDE SEQUENCE</scope>
    <source>
        <strain evidence="1">D6</strain>
    </source>
</reference>
<gene>
    <name evidence="1" type="ORF">SEMRO_1270_G258010.1</name>
</gene>
<accession>A0A9N8HQB7</accession>
<keyword evidence="2" id="KW-1185">Reference proteome</keyword>
<proteinExistence type="predicted"/>
<evidence type="ECO:0000313" key="1">
    <source>
        <dbReference type="EMBL" id="CAB9522131.1"/>
    </source>
</evidence>
<organism evidence="1 2">
    <name type="scientific">Seminavis robusta</name>
    <dbReference type="NCBI Taxonomy" id="568900"/>
    <lineage>
        <taxon>Eukaryota</taxon>
        <taxon>Sar</taxon>
        <taxon>Stramenopiles</taxon>
        <taxon>Ochrophyta</taxon>
        <taxon>Bacillariophyta</taxon>
        <taxon>Bacillariophyceae</taxon>
        <taxon>Bacillariophycidae</taxon>
        <taxon>Naviculales</taxon>
        <taxon>Naviculaceae</taxon>
        <taxon>Seminavis</taxon>
    </lineage>
</organism>
<comment type="caution">
    <text evidence="1">The sequence shown here is derived from an EMBL/GenBank/DDBJ whole genome shotgun (WGS) entry which is preliminary data.</text>
</comment>
<protein>
    <submittedName>
        <fullName evidence="1">Uncharacterized protein</fullName>
    </submittedName>
</protein>
<name>A0A9N8HQB7_9STRA</name>
<sequence length="251" mass="28402">MDPQGSSDWVSSPTSPTANLLGYDFSKVCMEDKFNHRLTAKDASIWVDQALAPVHTEAFRMESAKNGHAWRGFWWNKSWRSTRSLSPVFTRFQLDHCTKHVFEMHGGIVPEDCIAPTSLDRFRDYEFHWLPSNTTVTSPTEDTEFDDREVDVSMLQQTEPTVICLVGRSHSAHFKATADRMGITAAATNVTFEYVDSGYPAEATPRAVTRQSMKNGFKCNKLIIAVGQWPASFMGGKPMLLNEYYIQSKRC</sequence>